<keyword evidence="4" id="KW-1185">Reference proteome</keyword>
<gene>
    <name evidence="3" type="ORF">HCN08_09125</name>
</gene>
<dbReference type="RefSeq" id="WP_167982427.1">
    <property type="nucleotide sequence ID" value="NZ_JAATEJ010000005.1"/>
</dbReference>
<comment type="caution">
    <text evidence="3">The sequence shown here is derived from an EMBL/GenBank/DDBJ whole genome shotgun (WGS) entry which is preliminary data.</text>
</comment>
<dbReference type="SUPFAM" id="SSF55331">
    <property type="entry name" value="Tautomerase/MIF"/>
    <property type="match status" value="1"/>
</dbReference>
<organism evidence="3 4">
    <name type="scientific">Actinacidiphila epipremni</name>
    <dbReference type="NCBI Taxonomy" id="2053013"/>
    <lineage>
        <taxon>Bacteria</taxon>
        <taxon>Bacillati</taxon>
        <taxon>Actinomycetota</taxon>
        <taxon>Actinomycetes</taxon>
        <taxon>Kitasatosporales</taxon>
        <taxon>Streptomycetaceae</taxon>
        <taxon>Actinacidiphila</taxon>
    </lineage>
</organism>
<sequence length="75" mass="7898">MPLVQIQLLEGRIAPGVESRLIEECTRAVARVLGEEVRESTWVVVQPVPAHRWGVGGRPCGAPAAAPGAPPAEHA</sequence>
<evidence type="ECO:0000313" key="4">
    <source>
        <dbReference type="Proteomes" id="UP000734511"/>
    </source>
</evidence>
<dbReference type="EMBL" id="JAATEJ010000005">
    <property type="protein sequence ID" value="NJP43559.1"/>
    <property type="molecule type" value="Genomic_DNA"/>
</dbReference>
<keyword evidence="1" id="KW-0413">Isomerase</keyword>
<evidence type="ECO:0000313" key="3">
    <source>
        <dbReference type="EMBL" id="NJP43559.1"/>
    </source>
</evidence>
<evidence type="ECO:0000259" key="2">
    <source>
        <dbReference type="Pfam" id="PF01361"/>
    </source>
</evidence>
<feature type="domain" description="4-oxalocrotonate tautomerase-like" evidence="2">
    <location>
        <begin position="2"/>
        <end position="60"/>
    </location>
</feature>
<dbReference type="Pfam" id="PF01361">
    <property type="entry name" value="Tautomerase"/>
    <property type="match status" value="1"/>
</dbReference>
<reference evidence="3 4" key="1">
    <citation type="submission" date="2020-03" db="EMBL/GenBank/DDBJ databases">
        <title>WGS of actinomycetes isolated from Thailand.</title>
        <authorList>
            <person name="Thawai C."/>
        </authorList>
    </citation>
    <scope>NUCLEOTIDE SEQUENCE [LARGE SCALE GENOMIC DNA]</scope>
    <source>
        <strain evidence="3 4">PRB2-1</strain>
    </source>
</reference>
<dbReference type="Gene3D" id="3.30.429.10">
    <property type="entry name" value="Macrophage Migration Inhibitory Factor"/>
    <property type="match status" value="1"/>
</dbReference>
<proteinExistence type="predicted"/>
<accession>A0ABX0ZP16</accession>
<dbReference type="InterPro" id="IPR014347">
    <property type="entry name" value="Tautomerase/MIF_sf"/>
</dbReference>
<evidence type="ECO:0000256" key="1">
    <source>
        <dbReference type="ARBA" id="ARBA00023235"/>
    </source>
</evidence>
<name>A0ABX0ZP16_9ACTN</name>
<dbReference type="InterPro" id="IPR004370">
    <property type="entry name" value="4-OT-like_dom"/>
</dbReference>
<dbReference type="Proteomes" id="UP000734511">
    <property type="component" value="Unassembled WGS sequence"/>
</dbReference>
<protein>
    <recommendedName>
        <fullName evidence="2">4-oxalocrotonate tautomerase-like domain-containing protein</fullName>
    </recommendedName>
</protein>